<evidence type="ECO:0000256" key="1">
    <source>
        <dbReference type="SAM" id="SignalP"/>
    </source>
</evidence>
<evidence type="ECO:0000313" key="3">
    <source>
        <dbReference type="Proteomes" id="UP000024404"/>
    </source>
</evidence>
<name>A0A8R1TQ09_ONCVO</name>
<dbReference type="GO" id="GO:0016298">
    <property type="term" value="F:lipase activity"/>
    <property type="evidence" value="ECO:0007669"/>
    <property type="project" value="TreeGrafter"/>
</dbReference>
<accession>A0A8R1TQ09</accession>
<reference evidence="2" key="2">
    <citation type="submission" date="2022-06" db="UniProtKB">
        <authorList>
            <consortium name="EnsemblMetazoa"/>
        </authorList>
    </citation>
    <scope>IDENTIFICATION</scope>
</reference>
<dbReference type="SUPFAM" id="SSF53474">
    <property type="entry name" value="alpha/beta-Hydrolases"/>
    <property type="match status" value="1"/>
</dbReference>
<keyword evidence="3" id="KW-1185">Reference proteome</keyword>
<keyword evidence="1" id="KW-0732">Signal</keyword>
<organism evidence="2 3">
    <name type="scientific">Onchocerca volvulus</name>
    <dbReference type="NCBI Taxonomy" id="6282"/>
    <lineage>
        <taxon>Eukaryota</taxon>
        <taxon>Metazoa</taxon>
        <taxon>Ecdysozoa</taxon>
        <taxon>Nematoda</taxon>
        <taxon>Chromadorea</taxon>
        <taxon>Rhabditida</taxon>
        <taxon>Spirurina</taxon>
        <taxon>Spiruromorpha</taxon>
        <taxon>Filarioidea</taxon>
        <taxon>Onchocercidae</taxon>
        <taxon>Onchocerca</taxon>
    </lineage>
</organism>
<dbReference type="PANTHER" id="PTHR32015:SF3">
    <property type="entry name" value="TRIACYLGLYCEROL LIPASE"/>
    <property type="match status" value="1"/>
</dbReference>
<dbReference type="EMBL" id="CMVM020000075">
    <property type="status" value="NOT_ANNOTATED_CDS"/>
    <property type="molecule type" value="Genomic_DNA"/>
</dbReference>
<dbReference type="Gene3D" id="3.40.50.1820">
    <property type="entry name" value="alpha/beta hydrolase"/>
    <property type="match status" value="1"/>
</dbReference>
<evidence type="ECO:0008006" key="4">
    <source>
        <dbReference type="Google" id="ProtNLM"/>
    </source>
</evidence>
<dbReference type="PANTHER" id="PTHR32015">
    <property type="entry name" value="FASTING INDUCED LIPASE"/>
    <property type="match status" value="1"/>
</dbReference>
<evidence type="ECO:0000313" key="2">
    <source>
        <dbReference type="EnsemblMetazoa" id="OVOC2648.1"/>
    </source>
</evidence>
<dbReference type="InterPro" id="IPR029058">
    <property type="entry name" value="AB_hydrolase_fold"/>
</dbReference>
<dbReference type="Proteomes" id="UP000024404">
    <property type="component" value="Unassembled WGS sequence"/>
</dbReference>
<feature type="chain" id="PRO_5035798274" description="Lipase domain-containing protein" evidence="1">
    <location>
        <begin position="21"/>
        <end position="324"/>
    </location>
</feature>
<proteinExistence type="predicted"/>
<dbReference type="EnsemblMetazoa" id="OVOC2648.1">
    <property type="protein sequence ID" value="OVOC2648.1"/>
    <property type="gene ID" value="WBGene00239457"/>
</dbReference>
<feature type="signal peptide" evidence="1">
    <location>
        <begin position="1"/>
        <end position="20"/>
    </location>
</feature>
<dbReference type="AlphaFoldDB" id="A0A8R1TQ09"/>
<dbReference type="Pfam" id="PF01674">
    <property type="entry name" value="Lipase_2"/>
    <property type="match status" value="1"/>
</dbReference>
<reference evidence="3" key="1">
    <citation type="submission" date="2013-10" db="EMBL/GenBank/DDBJ databases">
        <title>Genome sequencing of Onchocerca volvulus.</title>
        <authorList>
            <person name="Cotton J."/>
            <person name="Tsai J."/>
            <person name="Stanley E."/>
            <person name="Tracey A."/>
            <person name="Holroyd N."/>
            <person name="Lustigman S."/>
            <person name="Berriman M."/>
        </authorList>
    </citation>
    <scope>NUCLEOTIDE SEQUENCE</scope>
</reference>
<protein>
    <recommendedName>
        <fullName evidence="4">Lipase domain-containing protein</fullName>
    </recommendedName>
</protein>
<dbReference type="OMA" id="GGHAQIM"/>
<dbReference type="GO" id="GO:0016042">
    <property type="term" value="P:lipid catabolic process"/>
    <property type="evidence" value="ECO:0007669"/>
    <property type="project" value="InterPro"/>
</dbReference>
<dbReference type="InterPro" id="IPR002918">
    <property type="entry name" value="Lipase_EstA/Esterase_EstB"/>
</dbReference>
<sequence length="324" mass="36307">MMLYLISLLLLLSNEYYGQAEFTSHFNNFLKRNYGMNTQGNLERLDMGLSLWGSFGGKMNENDPINKRPVLFVHGAFSRAAVFLKHREYFIYKGYSWSELYATSYGDGVNSAIFDGVHCKYVKQACKQYRNIHIFSIRQMLLAVNYYTGKTVDIIAHSMGSAVSRKAILGSFCFDTGELLGPPLTQLVNTFITVGGANHGLQICPSTVSLCGNISSLHCNSKLMKELNSQSHRFEGRSSYDIHSLGDSIIGLNCCNKTCGALPNHNASFEVTDLDHFALLSQTIMLQLSLLRQTDEQNGNSITRMDEIDSEDDTIIDYGDKQYI</sequence>